<proteinExistence type="predicted"/>
<comment type="caution">
    <text evidence="1">The sequence shown here is derived from an EMBL/GenBank/DDBJ whole genome shotgun (WGS) entry which is preliminary data.</text>
</comment>
<dbReference type="EMBL" id="QGUI02000009">
    <property type="protein sequence ID" value="MFO7190959.1"/>
    <property type="molecule type" value="Genomic_DNA"/>
</dbReference>
<organism evidence="1 2">
    <name type="scientific">Thermocrispum agreste</name>
    <dbReference type="NCBI Taxonomy" id="37925"/>
    <lineage>
        <taxon>Bacteria</taxon>
        <taxon>Bacillati</taxon>
        <taxon>Actinomycetota</taxon>
        <taxon>Actinomycetes</taxon>
        <taxon>Pseudonocardiales</taxon>
        <taxon>Pseudonocardiaceae</taxon>
        <taxon>Thermocrispum</taxon>
    </lineage>
</organism>
<sequence>MGHQGYHAPVEDITKHAGNIDALRERFGAIKAASSHIAKDNEAYGLLCGWIADVLEGKHVKVDDVIAYVEENLQLVADTLRDAAKVYERMEEQHRGTFQAIESGVR</sequence>
<name>A0ABD6FDG1_9PSEU</name>
<evidence type="ECO:0008006" key="3">
    <source>
        <dbReference type="Google" id="ProtNLM"/>
    </source>
</evidence>
<evidence type="ECO:0000313" key="1">
    <source>
        <dbReference type="EMBL" id="MFO7190959.1"/>
    </source>
</evidence>
<gene>
    <name evidence="1" type="ORF">DIU77_001770</name>
</gene>
<accession>A0ABD6FDG1</accession>
<reference evidence="1 2" key="1">
    <citation type="journal article" date="2021" name="BMC Genomics">
        <title>Genome-resolved metagenome and metatranscriptome analyses of thermophilic composting reveal key bacterial players and their metabolic interactions.</title>
        <authorList>
            <person name="Braga L.P.P."/>
            <person name="Pereira R.V."/>
            <person name="Martins L.F."/>
            <person name="Moura L.M.S."/>
            <person name="Sanchez F.B."/>
            <person name="Patane J.S.L."/>
            <person name="da Silva A.M."/>
            <person name="Setubal J.C."/>
        </authorList>
    </citation>
    <scope>NUCLEOTIDE SEQUENCE [LARGE SCALE GENOMIC DNA]</scope>
    <source>
        <strain evidence="1">ZC4RG45</strain>
    </source>
</reference>
<dbReference type="AlphaFoldDB" id="A0ABD6FDG1"/>
<evidence type="ECO:0000313" key="2">
    <source>
        <dbReference type="Proteomes" id="UP000249324"/>
    </source>
</evidence>
<protein>
    <recommendedName>
        <fullName evidence="3">ESX-1 secretion-associated protein</fullName>
    </recommendedName>
</protein>
<dbReference type="Proteomes" id="UP000249324">
    <property type="component" value="Unassembled WGS sequence"/>
</dbReference>